<keyword evidence="11" id="KW-0325">Glycoprotein</keyword>
<evidence type="ECO:0000256" key="8">
    <source>
        <dbReference type="ARBA" id="ARBA00022729"/>
    </source>
</evidence>
<dbReference type="GO" id="GO:0004180">
    <property type="term" value="F:carboxypeptidase activity"/>
    <property type="evidence" value="ECO:0007669"/>
    <property type="project" value="UniProtKB-KW"/>
</dbReference>
<keyword evidence="5" id="KW-0336">GPI-anchor</keyword>
<dbReference type="SUPFAM" id="SSF53474">
    <property type="entry name" value="alpha/beta-Hydrolases"/>
    <property type="match status" value="1"/>
</dbReference>
<dbReference type="EC" id="3.4.16.-" evidence="14"/>
<comment type="caution">
    <text evidence="15">The sequence shown here is derived from an EMBL/GenBank/DDBJ whole genome shotgun (WGS) entry which is preliminary data.</text>
</comment>
<dbReference type="PRINTS" id="PR00724">
    <property type="entry name" value="CRBOXYPTASEC"/>
</dbReference>
<dbReference type="Pfam" id="PF00450">
    <property type="entry name" value="Peptidase_S10"/>
    <property type="match status" value="1"/>
</dbReference>
<dbReference type="Gene3D" id="3.40.50.1820">
    <property type="entry name" value="alpha/beta hydrolase"/>
    <property type="match status" value="1"/>
</dbReference>
<evidence type="ECO:0000256" key="7">
    <source>
        <dbReference type="ARBA" id="ARBA00022670"/>
    </source>
</evidence>
<proteinExistence type="inferred from homology"/>
<dbReference type="Proteomes" id="UP001408356">
    <property type="component" value="Unassembled WGS sequence"/>
</dbReference>
<dbReference type="PANTHER" id="PTHR11802">
    <property type="entry name" value="SERINE PROTEASE FAMILY S10 SERINE CARBOXYPEPTIDASE"/>
    <property type="match status" value="1"/>
</dbReference>
<keyword evidence="12" id="KW-0449">Lipoprotein</keyword>
<comment type="function">
    <text evidence="13">Extracellular serine carboxypeptidase that contributes to pathogenicity.</text>
</comment>
<comment type="similarity">
    <text evidence="3 14">Belongs to the peptidase S10 family.</text>
</comment>
<evidence type="ECO:0000256" key="2">
    <source>
        <dbReference type="ARBA" id="ARBA00004609"/>
    </source>
</evidence>
<evidence type="ECO:0000313" key="15">
    <source>
        <dbReference type="EMBL" id="KAK9424972.1"/>
    </source>
</evidence>
<dbReference type="InterPro" id="IPR029058">
    <property type="entry name" value="AB_hydrolase_fold"/>
</dbReference>
<evidence type="ECO:0000256" key="13">
    <source>
        <dbReference type="ARBA" id="ARBA00037356"/>
    </source>
</evidence>
<dbReference type="EMBL" id="JARVKF010000026">
    <property type="protein sequence ID" value="KAK9424972.1"/>
    <property type="molecule type" value="Genomic_DNA"/>
</dbReference>
<comment type="subcellular location">
    <subcellularLocation>
        <location evidence="2">Cell membrane</location>
        <topology evidence="2">Lipid-anchor</topology>
        <topology evidence="2">GPI-anchor</topology>
    </subcellularLocation>
</comment>
<evidence type="ECO:0000256" key="5">
    <source>
        <dbReference type="ARBA" id="ARBA00022622"/>
    </source>
</evidence>
<evidence type="ECO:0000256" key="14">
    <source>
        <dbReference type="RuleBase" id="RU361156"/>
    </source>
</evidence>
<keyword evidence="8" id="KW-0732">Signal</keyword>
<dbReference type="PANTHER" id="PTHR11802:SF189">
    <property type="entry name" value="CARBOXYPEPTIDASE"/>
    <property type="match status" value="1"/>
</dbReference>
<keyword evidence="5" id="KW-0472">Membrane</keyword>
<evidence type="ECO:0000256" key="9">
    <source>
        <dbReference type="ARBA" id="ARBA00022801"/>
    </source>
</evidence>
<dbReference type="InterPro" id="IPR018202">
    <property type="entry name" value="Ser_caboxypep_ser_AS"/>
</dbReference>
<gene>
    <name evidence="15" type="ORF">SUNI508_13293</name>
</gene>
<dbReference type="InterPro" id="IPR033124">
    <property type="entry name" value="Ser_caboxypep_his_AS"/>
</dbReference>
<dbReference type="PROSITE" id="PS00560">
    <property type="entry name" value="CARBOXYPEPT_SER_HIS"/>
    <property type="match status" value="1"/>
</dbReference>
<sequence length="502" mass="55390">MTAALGENGPCKVASNSKDTVLNPWSWNNEVNILYIDQPVQVGFSYDTLINGTVNEVLSPFDVTEQESLTTLALNTTYIGGTFSSGNPLSTANTTETAALAAWHFMQTWTTQFPHYQPKDNKFSIWTESYGGHYGPTFSSFFESQNTKIASGDIKSAVPLHLDTLGIVNGCLDIMTQMPFFPEFAFNNTYGIQVINETVYEAAVAAWPQCQELVNTCRSLAADQDPLNAGTSDEVNTACFTANQYCFANMWKPYSDTGRNKFDVANFAIDPFPPKYAAGFLNSKEVQDDIGVPLNFTGFSDGVHTAFTNTGDFVLGRNVAILGELLDRGVKVAMMYGDRDFQCNWLGGEQVSLAIESDTTADFHKAKYAEIKTNDSYTGGMVRQFGSLSFSRVFNAGHEVPWYQPETAYKIFQRAMSNKDVATGTTSAKACGGKPYSTTQGDDNIFHIKNEVPSPPKPECYFWDMFETCTKEQKLMFQSGTVITEDFILVGYKAANGTDVYL</sequence>
<evidence type="ECO:0000256" key="10">
    <source>
        <dbReference type="ARBA" id="ARBA00023026"/>
    </source>
</evidence>
<reference evidence="15 16" key="1">
    <citation type="journal article" date="2024" name="J. Plant Pathol.">
        <title>Sequence and assembly of the genome of Seiridium unicorne, isolate CBS 538.82, causal agent of cypress canker disease.</title>
        <authorList>
            <person name="Scali E."/>
            <person name="Rocca G.D."/>
            <person name="Danti R."/>
            <person name="Garbelotto M."/>
            <person name="Barberini S."/>
            <person name="Baroncelli R."/>
            <person name="Emiliani G."/>
        </authorList>
    </citation>
    <scope>NUCLEOTIDE SEQUENCE [LARGE SCALE GENOMIC DNA]</scope>
    <source>
        <strain evidence="15 16">BM-138-508</strain>
    </source>
</reference>
<dbReference type="PROSITE" id="PS00131">
    <property type="entry name" value="CARBOXYPEPT_SER_SER"/>
    <property type="match status" value="1"/>
</dbReference>
<evidence type="ECO:0000256" key="11">
    <source>
        <dbReference type="ARBA" id="ARBA00023180"/>
    </source>
</evidence>
<evidence type="ECO:0000256" key="3">
    <source>
        <dbReference type="ARBA" id="ARBA00009431"/>
    </source>
</evidence>
<protein>
    <recommendedName>
        <fullName evidence="14">Carboxypeptidase</fullName>
        <ecNumber evidence="14">3.4.16.-</ecNumber>
    </recommendedName>
</protein>
<keyword evidence="6 14" id="KW-0121">Carboxypeptidase</keyword>
<keyword evidence="9 14" id="KW-0378">Hydrolase</keyword>
<name>A0ABR2VDG8_9PEZI</name>
<keyword evidence="16" id="KW-1185">Reference proteome</keyword>
<keyword evidence="4" id="KW-1003">Cell membrane</keyword>
<evidence type="ECO:0000256" key="12">
    <source>
        <dbReference type="ARBA" id="ARBA00023288"/>
    </source>
</evidence>
<organism evidence="15 16">
    <name type="scientific">Seiridium unicorne</name>
    <dbReference type="NCBI Taxonomy" id="138068"/>
    <lineage>
        <taxon>Eukaryota</taxon>
        <taxon>Fungi</taxon>
        <taxon>Dikarya</taxon>
        <taxon>Ascomycota</taxon>
        <taxon>Pezizomycotina</taxon>
        <taxon>Sordariomycetes</taxon>
        <taxon>Xylariomycetidae</taxon>
        <taxon>Amphisphaeriales</taxon>
        <taxon>Sporocadaceae</taxon>
        <taxon>Seiridium</taxon>
    </lineage>
</organism>
<evidence type="ECO:0000256" key="6">
    <source>
        <dbReference type="ARBA" id="ARBA00022645"/>
    </source>
</evidence>
<comment type="catalytic activity">
    <reaction evidence="1">
        <text>Preferential release of a C-terminal arginine or lysine residue.</text>
        <dbReference type="EC" id="3.4.16.6"/>
    </reaction>
</comment>
<keyword evidence="10" id="KW-0843">Virulence</keyword>
<evidence type="ECO:0000256" key="1">
    <source>
        <dbReference type="ARBA" id="ARBA00001003"/>
    </source>
</evidence>
<evidence type="ECO:0000256" key="4">
    <source>
        <dbReference type="ARBA" id="ARBA00022475"/>
    </source>
</evidence>
<evidence type="ECO:0000313" key="16">
    <source>
        <dbReference type="Proteomes" id="UP001408356"/>
    </source>
</evidence>
<accession>A0ABR2VDG8</accession>
<keyword evidence="7 14" id="KW-0645">Protease</keyword>
<dbReference type="InterPro" id="IPR001563">
    <property type="entry name" value="Peptidase_S10"/>
</dbReference>